<comment type="caution">
    <text evidence="1">The sequence shown here is derived from an EMBL/GenBank/DDBJ whole genome shotgun (WGS) entry which is preliminary data.</text>
</comment>
<evidence type="ECO:0000313" key="2">
    <source>
        <dbReference type="Proteomes" id="UP000803844"/>
    </source>
</evidence>
<dbReference type="GeneID" id="63834740"/>
<sequence length="310" mass="32780">MPQSLKPGVYVPTPTFFHDDADETIDLAATARHAVRLAQAGVTGLAVQGSSGEAVHLLDKERASITHVTRTALDEAGFTSMPIIVGTGAQSTRQTIAFCQQAALARGDAVLVLPPAYYSRSHDHQTFVRFFKDVAAASPLPVLVYNYPGATGGLDLSSDELVALGGPKHPNIVGAKFTCGNTGKLGRVAATLGDENFLCFAGSGDFLVPALSVGAAGVIGGIANVAPKTVVKVYEAFRDGRLKEAQEIQKILGRGDWNAIQWGIPGIKACLQEYEGYGGWGRKPLVRLEGEAKKLALAGFKELMDFEKSL</sequence>
<dbReference type="EMBL" id="MU032350">
    <property type="protein sequence ID" value="KAF3762652.1"/>
    <property type="molecule type" value="Genomic_DNA"/>
</dbReference>
<dbReference type="PANTHER" id="PTHR12128">
    <property type="entry name" value="DIHYDRODIPICOLINATE SYNTHASE"/>
    <property type="match status" value="1"/>
</dbReference>
<organism evidence="1 2">
    <name type="scientific">Cryphonectria parasitica (strain ATCC 38755 / EP155)</name>
    <dbReference type="NCBI Taxonomy" id="660469"/>
    <lineage>
        <taxon>Eukaryota</taxon>
        <taxon>Fungi</taxon>
        <taxon>Dikarya</taxon>
        <taxon>Ascomycota</taxon>
        <taxon>Pezizomycotina</taxon>
        <taxon>Sordariomycetes</taxon>
        <taxon>Sordariomycetidae</taxon>
        <taxon>Diaporthales</taxon>
        <taxon>Cryphonectriaceae</taxon>
        <taxon>Cryphonectria-Endothia species complex</taxon>
        <taxon>Cryphonectria</taxon>
    </lineage>
</organism>
<dbReference type="InterPro" id="IPR013785">
    <property type="entry name" value="Aldolase_TIM"/>
</dbReference>
<accession>A0A9P4XWL4</accession>
<gene>
    <name evidence="1" type="ORF">M406DRAFT_263735</name>
</gene>
<dbReference type="InterPro" id="IPR002220">
    <property type="entry name" value="DapA-like"/>
</dbReference>
<dbReference type="PRINTS" id="PR00146">
    <property type="entry name" value="DHPICSNTHASE"/>
</dbReference>
<dbReference type="CDD" id="cd00408">
    <property type="entry name" value="DHDPS-like"/>
    <property type="match status" value="1"/>
</dbReference>
<dbReference type="Pfam" id="PF00701">
    <property type="entry name" value="DHDPS"/>
    <property type="match status" value="1"/>
</dbReference>
<proteinExistence type="predicted"/>
<name>A0A9P4XWL4_CRYP1</name>
<dbReference type="RefSeq" id="XP_040773631.1">
    <property type="nucleotide sequence ID" value="XM_040917611.1"/>
</dbReference>
<dbReference type="AlphaFoldDB" id="A0A9P4XWL4"/>
<dbReference type="OrthoDB" id="191315at2759"/>
<dbReference type="Gene3D" id="3.20.20.70">
    <property type="entry name" value="Aldolase class I"/>
    <property type="match status" value="1"/>
</dbReference>
<dbReference type="SMART" id="SM01130">
    <property type="entry name" value="DHDPS"/>
    <property type="match status" value="1"/>
</dbReference>
<dbReference type="Proteomes" id="UP000803844">
    <property type="component" value="Unassembled WGS sequence"/>
</dbReference>
<reference evidence="1" key="1">
    <citation type="journal article" date="2020" name="Phytopathology">
        <title>Genome sequence of the chestnut blight fungus Cryphonectria parasitica EP155: A fundamental resource for an archetypical invasive plant pathogen.</title>
        <authorList>
            <person name="Crouch J.A."/>
            <person name="Dawe A."/>
            <person name="Aerts A."/>
            <person name="Barry K."/>
            <person name="Churchill A.C.L."/>
            <person name="Grimwood J."/>
            <person name="Hillman B."/>
            <person name="Milgroom M.G."/>
            <person name="Pangilinan J."/>
            <person name="Smith M."/>
            <person name="Salamov A."/>
            <person name="Schmutz J."/>
            <person name="Yadav J."/>
            <person name="Grigoriev I.V."/>
            <person name="Nuss D."/>
        </authorList>
    </citation>
    <scope>NUCLEOTIDE SEQUENCE</scope>
    <source>
        <strain evidence="1">EP155</strain>
    </source>
</reference>
<keyword evidence="2" id="KW-1185">Reference proteome</keyword>
<evidence type="ECO:0000313" key="1">
    <source>
        <dbReference type="EMBL" id="KAF3762652.1"/>
    </source>
</evidence>
<dbReference type="SUPFAM" id="SSF51569">
    <property type="entry name" value="Aldolase"/>
    <property type="match status" value="1"/>
</dbReference>
<dbReference type="GO" id="GO:0008840">
    <property type="term" value="F:4-hydroxy-tetrahydrodipicolinate synthase activity"/>
    <property type="evidence" value="ECO:0007669"/>
    <property type="project" value="TreeGrafter"/>
</dbReference>
<protein>
    <submittedName>
        <fullName evidence="1">Dihydrodipicolinate synthase-like protein</fullName>
    </submittedName>
</protein>
<dbReference type="PANTHER" id="PTHR12128:SF52">
    <property type="entry name" value="4-HYDROXY-2-OXOGLUTARATE ALDOLASE, MITOCHONDRIAL-RELATED"/>
    <property type="match status" value="1"/>
</dbReference>